<reference evidence="2 3" key="1">
    <citation type="submission" date="2023-03" db="EMBL/GenBank/DDBJ databases">
        <title>Paludisphaera mucosa sp. nov. a novel planctomycete from northern fen.</title>
        <authorList>
            <person name="Ivanova A."/>
        </authorList>
    </citation>
    <scope>NUCLEOTIDE SEQUENCE [LARGE SCALE GENOMIC DNA]</scope>
    <source>
        <strain evidence="2 3">Pla2</strain>
    </source>
</reference>
<feature type="chain" id="PRO_5045526157" evidence="1">
    <location>
        <begin position="27"/>
        <end position="352"/>
    </location>
</feature>
<proteinExistence type="predicted"/>
<feature type="signal peptide" evidence="1">
    <location>
        <begin position="1"/>
        <end position="26"/>
    </location>
</feature>
<evidence type="ECO:0000313" key="2">
    <source>
        <dbReference type="EMBL" id="MDG3005655.1"/>
    </source>
</evidence>
<organism evidence="2 3">
    <name type="scientific">Paludisphaera mucosa</name>
    <dbReference type="NCBI Taxonomy" id="3030827"/>
    <lineage>
        <taxon>Bacteria</taxon>
        <taxon>Pseudomonadati</taxon>
        <taxon>Planctomycetota</taxon>
        <taxon>Planctomycetia</taxon>
        <taxon>Isosphaerales</taxon>
        <taxon>Isosphaeraceae</taxon>
        <taxon>Paludisphaera</taxon>
    </lineage>
</organism>
<protein>
    <submittedName>
        <fullName evidence="2">Uncharacterized protein</fullName>
    </submittedName>
</protein>
<dbReference type="RefSeq" id="WP_277861986.1">
    <property type="nucleotide sequence ID" value="NZ_JARRAG010000002.1"/>
</dbReference>
<keyword evidence="3" id="KW-1185">Reference proteome</keyword>
<evidence type="ECO:0000256" key="1">
    <source>
        <dbReference type="SAM" id="SignalP"/>
    </source>
</evidence>
<accession>A0ABT6FDM0</accession>
<name>A0ABT6FDM0_9BACT</name>
<evidence type="ECO:0000313" key="3">
    <source>
        <dbReference type="Proteomes" id="UP001216907"/>
    </source>
</evidence>
<gene>
    <name evidence="2" type="ORF">PZE19_17850</name>
</gene>
<dbReference type="Gene3D" id="2.60.120.200">
    <property type="match status" value="1"/>
</dbReference>
<sequence length="352" mass="38222">MKFPRGRRAVGLAVVLAAGIAAISRLGPGPTTIAAPHEKDVEYAVEHDGEMYKVVRGAVYRVGPDPGRLTFVEALYDPDFFAENYVVVDGTPNRRDLDTGKLYPTRRHFEEGFEGAESLADLIDPSRGWTALTLQSPLAPNVADYVALRNRILGGRGGFLDNRVEVAPAQAHSGGRSLRCECVAPSPGMICAKASLSTELLHFVKGDDVWFSAWYFAAADGGRPLGLADLESTWIKEYPGMRILIDPSSGALYAELKWADKPAYRQPPGREVAFPVGRWTNVRLHLRLSERPDGRVALWQDGAKLIEAEGPTLPLANAVYNDLEVGVTAHVGRPDVAALFVDDVVISADPIP</sequence>
<keyword evidence="1" id="KW-0732">Signal</keyword>
<comment type="caution">
    <text evidence="2">The sequence shown here is derived from an EMBL/GenBank/DDBJ whole genome shotgun (WGS) entry which is preliminary data.</text>
</comment>
<dbReference type="EMBL" id="JARRAG010000002">
    <property type="protein sequence ID" value="MDG3005655.1"/>
    <property type="molecule type" value="Genomic_DNA"/>
</dbReference>
<dbReference type="Proteomes" id="UP001216907">
    <property type="component" value="Unassembled WGS sequence"/>
</dbReference>